<evidence type="ECO:0000256" key="1">
    <source>
        <dbReference type="SAM" id="MobiDB-lite"/>
    </source>
</evidence>
<reference evidence="3 4" key="1">
    <citation type="journal article" date="2021" name="Elife">
        <title>Chloroplast acquisition without the gene transfer in kleptoplastic sea slugs, Plakobranchus ocellatus.</title>
        <authorList>
            <person name="Maeda T."/>
            <person name="Takahashi S."/>
            <person name="Yoshida T."/>
            <person name="Shimamura S."/>
            <person name="Takaki Y."/>
            <person name="Nagai Y."/>
            <person name="Toyoda A."/>
            <person name="Suzuki Y."/>
            <person name="Arimoto A."/>
            <person name="Ishii H."/>
            <person name="Satoh N."/>
            <person name="Nishiyama T."/>
            <person name="Hasebe M."/>
            <person name="Maruyama T."/>
            <person name="Minagawa J."/>
            <person name="Obokata J."/>
            <person name="Shigenobu S."/>
        </authorList>
    </citation>
    <scope>NUCLEOTIDE SEQUENCE [LARGE SCALE GENOMIC DNA]</scope>
</reference>
<feature type="region of interest" description="Disordered" evidence="1">
    <location>
        <begin position="1"/>
        <end position="27"/>
    </location>
</feature>
<dbReference type="SMART" id="SM01126">
    <property type="entry name" value="DDE_Tnp_IS1595"/>
    <property type="match status" value="1"/>
</dbReference>
<dbReference type="AlphaFoldDB" id="A0AAV3Z2V0"/>
<keyword evidence="4" id="KW-1185">Reference proteome</keyword>
<dbReference type="PANTHER" id="PTHR47163:SF2">
    <property type="entry name" value="SI:DKEY-17M8.2"/>
    <property type="match status" value="1"/>
</dbReference>
<sequence>MKDVESTYHEALGSNGAKEKPEATRMLKGSKVWTPARITGKLGPRSYAVTSEDGTFRRNRHHIIRSIEQANKQHFMSRDAVDDEADNIGPISKPVNHSSLNQIWALLDNCGPVCLHVKLEAEEAFDWLGIGGPGQIVELDESLIAKRKNNVGRVLEQRWVFGGVCPATGQGFLTHIPDKTAATLLPLIIRHVEPGSIIHTDGLPSYNNIDTLPVNPPFNHLVVVHEQNFVDPVTGACTNHVENYWKNCKRRFKFMCGVQNSTLDSHLDEFLWRELHGKTGPDALDNICRHLAQWYPLQ</sequence>
<dbReference type="EMBL" id="BLXT01001882">
    <property type="protein sequence ID" value="GFN88917.1"/>
    <property type="molecule type" value="Genomic_DNA"/>
</dbReference>
<accession>A0AAV3Z2V0</accession>
<name>A0AAV3Z2V0_9GAST</name>
<comment type="caution">
    <text evidence="3">The sequence shown here is derived from an EMBL/GenBank/DDBJ whole genome shotgun (WGS) entry which is preliminary data.</text>
</comment>
<proteinExistence type="predicted"/>
<dbReference type="InterPro" id="IPR053164">
    <property type="entry name" value="IS1016-like_transposase"/>
</dbReference>
<organism evidence="3 4">
    <name type="scientific">Plakobranchus ocellatus</name>
    <dbReference type="NCBI Taxonomy" id="259542"/>
    <lineage>
        <taxon>Eukaryota</taxon>
        <taxon>Metazoa</taxon>
        <taxon>Spiralia</taxon>
        <taxon>Lophotrochozoa</taxon>
        <taxon>Mollusca</taxon>
        <taxon>Gastropoda</taxon>
        <taxon>Heterobranchia</taxon>
        <taxon>Euthyneura</taxon>
        <taxon>Panpulmonata</taxon>
        <taxon>Sacoglossa</taxon>
        <taxon>Placobranchoidea</taxon>
        <taxon>Plakobranchidae</taxon>
        <taxon>Plakobranchus</taxon>
    </lineage>
</organism>
<dbReference type="Proteomes" id="UP000735302">
    <property type="component" value="Unassembled WGS sequence"/>
</dbReference>
<evidence type="ECO:0000313" key="4">
    <source>
        <dbReference type="Proteomes" id="UP000735302"/>
    </source>
</evidence>
<dbReference type="InterPro" id="IPR024445">
    <property type="entry name" value="Tnp_ISXO2-like"/>
</dbReference>
<feature type="domain" description="ISXO2-like transposase" evidence="2">
    <location>
        <begin position="129"/>
        <end position="275"/>
    </location>
</feature>
<protein>
    <recommendedName>
        <fullName evidence="2">ISXO2-like transposase domain-containing protein</fullName>
    </recommendedName>
</protein>
<dbReference type="Pfam" id="PF12762">
    <property type="entry name" value="DDE_Tnp_IS1595"/>
    <property type="match status" value="1"/>
</dbReference>
<gene>
    <name evidence="3" type="ORF">PoB_001542300</name>
</gene>
<evidence type="ECO:0000259" key="2">
    <source>
        <dbReference type="SMART" id="SM01126"/>
    </source>
</evidence>
<dbReference type="PANTHER" id="PTHR47163">
    <property type="entry name" value="DDE_TNP_IS1595 DOMAIN-CONTAINING PROTEIN"/>
    <property type="match status" value="1"/>
</dbReference>
<evidence type="ECO:0000313" key="3">
    <source>
        <dbReference type="EMBL" id="GFN88917.1"/>
    </source>
</evidence>